<feature type="compositionally biased region" description="Basic and acidic residues" evidence="2">
    <location>
        <begin position="282"/>
        <end position="291"/>
    </location>
</feature>
<reference evidence="3" key="1">
    <citation type="journal article" date="2023" name="Mol. Biol. Evol.">
        <title>Third-Generation Sequencing Reveals the Adaptive Role of the Epigenome in Three Deep-Sea Polychaetes.</title>
        <authorList>
            <person name="Perez M."/>
            <person name="Aroh O."/>
            <person name="Sun Y."/>
            <person name="Lan Y."/>
            <person name="Juniper S.K."/>
            <person name="Young C.R."/>
            <person name="Angers B."/>
            <person name="Qian P.Y."/>
        </authorList>
    </citation>
    <scope>NUCLEOTIDE SEQUENCE</scope>
    <source>
        <strain evidence="3">R07B-5</strain>
    </source>
</reference>
<proteinExistence type="predicted"/>
<keyword evidence="4" id="KW-1185">Reference proteome</keyword>
<accession>A0AAD9UF37</accession>
<evidence type="ECO:0000256" key="1">
    <source>
        <dbReference type="SAM" id="Coils"/>
    </source>
</evidence>
<feature type="region of interest" description="Disordered" evidence="2">
    <location>
        <begin position="282"/>
        <end position="304"/>
    </location>
</feature>
<dbReference type="EMBL" id="JAODUO010000181">
    <property type="protein sequence ID" value="KAK2186996.1"/>
    <property type="molecule type" value="Genomic_DNA"/>
</dbReference>
<feature type="compositionally biased region" description="Basic and acidic residues" evidence="2">
    <location>
        <begin position="117"/>
        <end position="126"/>
    </location>
</feature>
<evidence type="ECO:0000313" key="3">
    <source>
        <dbReference type="EMBL" id="KAK2186996.1"/>
    </source>
</evidence>
<dbReference type="Proteomes" id="UP001209878">
    <property type="component" value="Unassembled WGS sequence"/>
</dbReference>
<feature type="region of interest" description="Disordered" evidence="2">
    <location>
        <begin position="82"/>
        <end position="213"/>
    </location>
</feature>
<evidence type="ECO:0000313" key="4">
    <source>
        <dbReference type="Proteomes" id="UP001209878"/>
    </source>
</evidence>
<feature type="region of interest" description="Disordered" evidence="2">
    <location>
        <begin position="613"/>
        <end position="632"/>
    </location>
</feature>
<feature type="coiled-coil region" evidence="1">
    <location>
        <begin position="494"/>
        <end position="521"/>
    </location>
</feature>
<protein>
    <submittedName>
        <fullName evidence="3">Uncharacterized protein</fullName>
    </submittedName>
</protein>
<dbReference type="GO" id="GO:0000922">
    <property type="term" value="C:spindle pole"/>
    <property type="evidence" value="ECO:0007669"/>
    <property type="project" value="InterPro"/>
</dbReference>
<dbReference type="PANTHER" id="PTHR21616:SF3">
    <property type="match status" value="1"/>
</dbReference>
<feature type="compositionally biased region" description="Basic and acidic residues" evidence="2">
    <location>
        <begin position="134"/>
        <end position="143"/>
    </location>
</feature>
<sequence>MLTPQDLTSFKQSLDGRKLSPNYRFQGYPVGSFEKPRDPLHAPVINPKDLTTDADVKYARPHFFDPRKPKIYDEENKALLYGSVDMPSNKQTQKPVRDPFHEKTSAELKKFRAVQAEAEKEIEKYKHEKQRKAKDREEEKKQDLVMLQRYDPWGRPGGGAPNKGGSSSSENRSHSPKKNGSETQRSHQDDLNEEYGNFYASFGKPGGGAPLKTVSGTLKTEIKSDAAIHFQDTKSGRIESEQEFRYKNPRYDKVRYQQDLESQIKSKSVTHQELRLQELRRERETLTHEPFGKPGGGAPNMSDNRPSSYVTAKPAYYFDPWGKGVGQPRRDDRGEVVRHKFSDPHYGMEKLVQHGDNKASSELGVSLILSDGGGGGAPLKTMSGQVKSRLPITIKRTPFGGDVGAYHSPRELLSATVTDCDVASENRHSLVVFPDNSVDETVAAGSTDPELQPYDPWGRGGAGAPVYDSKGNPTPNVYGRIQQEKESATPRQKAQAAQEYLRELQGEMRDAERRKKAEVDYYNEGEVEMAALMKQGRVGQPKRDPNTGVLVNQHLGTSDVTKQKTNTRRQRTERSLEYHTELERAAEERRRLRALDQLKERQEDRQHVSTMNTFWGRSGAGAPNEHGTKMPKLDDILYTPRKEATNYYVKRYEGQHPDTPAAPYHYVRSTVPSLHTNMYEYVVPSRGASDSKVGPTLIAPYATGSTEIF</sequence>
<keyword evidence="1" id="KW-0175">Coiled coil</keyword>
<dbReference type="InterPro" id="IPR026708">
    <property type="entry name" value="CSPP1"/>
</dbReference>
<dbReference type="PANTHER" id="PTHR21616">
    <property type="entry name" value="CENTROSOME SPINDLE POLE ASSOCIATED PROTEIN"/>
    <property type="match status" value="1"/>
</dbReference>
<dbReference type="GO" id="GO:0032467">
    <property type="term" value="P:positive regulation of cytokinesis"/>
    <property type="evidence" value="ECO:0007669"/>
    <property type="project" value="InterPro"/>
</dbReference>
<feature type="compositionally biased region" description="Basic and acidic residues" evidence="2">
    <location>
        <begin position="95"/>
        <end position="110"/>
    </location>
</feature>
<dbReference type="GO" id="GO:0005813">
    <property type="term" value="C:centrosome"/>
    <property type="evidence" value="ECO:0007669"/>
    <property type="project" value="InterPro"/>
</dbReference>
<dbReference type="AlphaFoldDB" id="A0AAD9UF37"/>
<comment type="caution">
    <text evidence="3">The sequence shown here is derived from an EMBL/GenBank/DDBJ whole genome shotgun (WGS) entry which is preliminary data.</text>
</comment>
<organism evidence="3 4">
    <name type="scientific">Ridgeia piscesae</name>
    <name type="common">Tubeworm</name>
    <dbReference type="NCBI Taxonomy" id="27915"/>
    <lineage>
        <taxon>Eukaryota</taxon>
        <taxon>Metazoa</taxon>
        <taxon>Spiralia</taxon>
        <taxon>Lophotrochozoa</taxon>
        <taxon>Annelida</taxon>
        <taxon>Polychaeta</taxon>
        <taxon>Sedentaria</taxon>
        <taxon>Canalipalpata</taxon>
        <taxon>Sabellida</taxon>
        <taxon>Siboglinidae</taxon>
        <taxon>Ridgeia</taxon>
    </lineage>
</organism>
<evidence type="ECO:0000256" key="2">
    <source>
        <dbReference type="SAM" id="MobiDB-lite"/>
    </source>
</evidence>
<name>A0AAD9UF37_RIDPI</name>
<gene>
    <name evidence="3" type="ORF">NP493_181g04044</name>
</gene>
<dbReference type="GO" id="GO:0005874">
    <property type="term" value="C:microtubule"/>
    <property type="evidence" value="ECO:0007669"/>
    <property type="project" value="InterPro"/>
</dbReference>